<dbReference type="OrthoDB" id="342281at2759"/>
<dbReference type="EMBL" id="KV019117">
    <property type="protein sequence ID" value="KZV16280.1"/>
    <property type="molecule type" value="Genomic_DNA"/>
</dbReference>
<evidence type="ECO:0000313" key="3">
    <source>
        <dbReference type="Proteomes" id="UP000250235"/>
    </source>
</evidence>
<dbReference type="AlphaFoldDB" id="A0A2Z7ABB8"/>
<feature type="region of interest" description="Disordered" evidence="1">
    <location>
        <begin position="170"/>
        <end position="189"/>
    </location>
</feature>
<feature type="compositionally biased region" description="Low complexity" evidence="1">
    <location>
        <begin position="14"/>
        <end position="29"/>
    </location>
</feature>
<evidence type="ECO:0000256" key="1">
    <source>
        <dbReference type="SAM" id="MobiDB-lite"/>
    </source>
</evidence>
<keyword evidence="3" id="KW-1185">Reference proteome</keyword>
<feature type="region of interest" description="Disordered" evidence="1">
    <location>
        <begin position="58"/>
        <end position="81"/>
    </location>
</feature>
<evidence type="ECO:0000313" key="2">
    <source>
        <dbReference type="EMBL" id="KZV16280.1"/>
    </source>
</evidence>
<protein>
    <submittedName>
        <fullName evidence="2">Uncharacterized protein</fullName>
    </submittedName>
</protein>
<dbReference type="Proteomes" id="UP000250235">
    <property type="component" value="Unassembled WGS sequence"/>
</dbReference>
<proteinExistence type="predicted"/>
<feature type="region of interest" description="Disordered" evidence="1">
    <location>
        <begin position="1"/>
        <end position="36"/>
    </location>
</feature>
<gene>
    <name evidence="2" type="ORF">F511_38297</name>
</gene>
<accession>A0A2Z7ABB8</accession>
<sequence length="189" mass="21279">MYSGQSAMHFNIDSNPRSSESSTSSDSPPTHNEDLVNNLQMVVYKSIEERIYFLDYENNEDSSHDGSQQVFVSSPPDTPHADSKLAEVEKVVASLDSRMISMDSQVKSIDLRVKSMDSRLGSLDSKVEQFLNIQTFMKHNFGTYKRGFYDRMYTVAATLVELVNHLKETGDAKKGEGGHKVVDLKEDKD</sequence>
<organism evidence="2 3">
    <name type="scientific">Dorcoceras hygrometricum</name>
    <dbReference type="NCBI Taxonomy" id="472368"/>
    <lineage>
        <taxon>Eukaryota</taxon>
        <taxon>Viridiplantae</taxon>
        <taxon>Streptophyta</taxon>
        <taxon>Embryophyta</taxon>
        <taxon>Tracheophyta</taxon>
        <taxon>Spermatophyta</taxon>
        <taxon>Magnoliopsida</taxon>
        <taxon>eudicotyledons</taxon>
        <taxon>Gunneridae</taxon>
        <taxon>Pentapetalae</taxon>
        <taxon>asterids</taxon>
        <taxon>lamiids</taxon>
        <taxon>Lamiales</taxon>
        <taxon>Gesneriaceae</taxon>
        <taxon>Didymocarpoideae</taxon>
        <taxon>Trichosporeae</taxon>
        <taxon>Loxocarpinae</taxon>
        <taxon>Dorcoceras</taxon>
    </lineage>
</organism>
<dbReference type="Gene3D" id="1.20.5.170">
    <property type="match status" value="1"/>
</dbReference>
<name>A0A2Z7ABB8_9LAMI</name>
<reference evidence="2 3" key="1">
    <citation type="journal article" date="2015" name="Proc. Natl. Acad. Sci. U.S.A.">
        <title>The resurrection genome of Boea hygrometrica: A blueprint for survival of dehydration.</title>
        <authorList>
            <person name="Xiao L."/>
            <person name="Yang G."/>
            <person name="Zhang L."/>
            <person name="Yang X."/>
            <person name="Zhao S."/>
            <person name="Ji Z."/>
            <person name="Zhou Q."/>
            <person name="Hu M."/>
            <person name="Wang Y."/>
            <person name="Chen M."/>
            <person name="Xu Y."/>
            <person name="Jin H."/>
            <person name="Xiao X."/>
            <person name="Hu G."/>
            <person name="Bao F."/>
            <person name="Hu Y."/>
            <person name="Wan P."/>
            <person name="Li L."/>
            <person name="Deng X."/>
            <person name="Kuang T."/>
            <person name="Xiang C."/>
            <person name="Zhu J.K."/>
            <person name="Oliver M.J."/>
            <person name="He Y."/>
        </authorList>
    </citation>
    <scope>NUCLEOTIDE SEQUENCE [LARGE SCALE GENOMIC DNA]</scope>
    <source>
        <strain evidence="3">cv. XS01</strain>
    </source>
</reference>